<dbReference type="GO" id="GO:0000981">
    <property type="term" value="F:DNA-binding transcription factor activity, RNA polymerase II-specific"/>
    <property type="evidence" value="ECO:0007669"/>
    <property type="project" value="TreeGrafter"/>
</dbReference>
<dbReference type="CDD" id="cd00086">
    <property type="entry name" value="homeodomain"/>
    <property type="match status" value="1"/>
</dbReference>
<feature type="region of interest" description="Disordered" evidence="4">
    <location>
        <begin position="1"/>
        <end position="23"/>
    </location>
</feature>
<dbReference type="AlphaFoldDB" id="A0A8T2MZ02"/>
<dbReference type="PANTHER" id="PTHR24329:SF578">
    <property type="entry name" value="HOMEOBOX PROTEIN ARISTALESS-LIKE 3"/>
    <property type="match status" value="1"/>
</dbReference>
<protein>
    <recommendedName>
        <fullName evidence="5">Homeobox domain-containing protein</fullName>
    </recommendedName>
</protein>
<evidence type="ECO:0000256" key="4">
    <source>
        <dbReference type="SAM" id="MobiDB-lite"/>
    </source>
</evidence>
<accession>A0A8T2MZ02</accession>
<feature type="domain" description="Homeobox" evidence="5">
    <location>
        <begin position="330"/>
        <end position="421"/>
    </location>
</feature>
<dbReference type="OrthoDB" id="6159439at2759"/>
<keyword evidence="2 3" id="KW-0539">Nucleus</keyword>
<name>A0A8T2MZ02_9TELE</name>
<keyword evidence="7" id="KW-1185">Reference proteome</keyword>
<evidence type="ECO:0000313" key="7">
    <source>
        <dbReference type="Proteomes" id="UP000824540"/>
    </source>
</evidence>
<dbReference type="GO" id="GO:0005634">
    <property type="term" value="C:nucleus"/>
    <property type="evidence" value="ECO:0007669"/>
    <property type="project" value="UniProtKB-SubCell"/>
</dbReference>
<comment type="caution">
    <text evidence="6">The sequence shown here is derived from an EMBL/GenBank/DDBJ whole genome shotgun (WGS) entry which is preliminary data.</text>
</comment>
<proteinExistence type="predicted"/>
<dbReference type="EMBL" id="JAFBMS010001042">
    <property type="protein sequence ID" value="KAG9329627.1"/>
    <property type="molecule type" value="Genomic_DNA"/>
</dbReference>
<evidence type="ECO:0000256" key="3">
    <source>
        <dbReference type="RuleBase" id="RU000682"/>
    </source>
</evidence>
<evidence type="ECO:0000256" key="2">
    <source>
        <dbReference type="PROSITE-ProRule" id="PRU00108"/>
    </source>
</evidence>
<gene>
    <name evidence="6" type="ORF">JZ751_003451</name>
</gene>
<evidence type="ECO:0000313" key="6">
    <source>
        <dbReference type="EMBL" id="KAG9329627.1"/>
    </source>
</evidence>
<feature type="region of interest" description="Disordered" evidence="4">
    <location>
        <begin position="308"/>
        <end position="332"/>
    </location>
</feature>
<dbReference type="PANTHER" id="PTHR24329">
    <property type="entry name" value="HOMEOBOX PROTEIN ARISTALESS"/>
    <property type="match status" value="1"/>
</dbReference>
<dbReference type="InterPro" id="IPR009057">
    <property type="entry name" value="Homeodomain-like_sf"/>
</dbReference>
<evidence type="ECO:0000259" key="5">
    <source>
        <dbReference type="PROSITE" id="PS50071"/>
    </source>
</evidence>
<organism evidence="6 7">
    <name type="scientific">Albula glossodonta</name>
    <name type="common">roundjaw bonefish</name>
    <dbReference type="NCBI Taxonomy" id="121402"/>
    <lineage>
        <taxon>Eukaryota</taxon>
        <taxon>Metazoa</taxon>
        <taxon>Chordata</taxon>
        <taxon>Craniata</taxon>
        <taxon>Vertebrata</taxon>
        <taxon>Euteleostomi</taxon>
        <taxon>Actinopterygii</taxon>
        <taxon>Neopterygii</taxon>
        <taxon>Teleostei</taxon>
        <taxon>Albuliformes</taxon>
        <taxon>Albulidae</taxon>
        <taxon>Albula</taxon>
    </lineage>
</organism>
<dbReference type="Pfam" id="PF00046">
    <property type="entry name" value="Homeodomain"/>
    <property type="match status" value="1"/>
</dbReference>
<dbReference type="PROSITE" id="PS50071">
    <property type="entry name" value="HOMEOBOX_2"/>
    <property type="match status" value="1"/>
</dbReference>
<dbReference type="InterPro" id="IPR001356">
    <property type="entry name" value="HD"/>
</dbReference>
<sequence length="553" mass="60784">MFSDCPSCYPTESSLTDRERQSVPPAILQRAVSLIERDKSSLTDREGQSVPPAILQRAVSLIERDDAPLPTDRVGRHRAGPGNDVRYILMPPQCKWTARNTCDHAGVRGGPSPLSDPRLRPDLTVQPLLICAHRFLLFCCSESMEPGTLVTTAQDSHQPGDNHHWREEGATALLLPFQPAGQGPSVAGRALQRHRLSPSAQTKDKNNNASFLSVRYRVPKSRGNTHVQHRYLPEIGLVYSHSQLRGRALEPWGVMGKLAPFEPHFLSRIHAHLQRKELGSYLSAGERGLQKPLGFPSVGAECCSKLKGSSPSTALPGNSIADSIDLSGKNKKRRNRTTFSTFQLEELEKVFQKTHYPDVYAREQLALRTELTEARVQVPYRHARPPHPATPTAHCHTHTMALSKDEDAVWFQNRRAKWRKRERYGKIQDVRNHITATYDISLLPRSEAYPQIQNNLWGGGGSAGGGGATGGCVLGADGVPPPCMSPYTHPHGNLPGFMGVSASPGHAHPGINSLYSLHGFPFDPAPEADYKPSGLVALRMKGKEPAGLLSWPT</sequence>
<keyword evidence="2 3" id="KW-0238">DNA-binding</keyword>
<dbReference type="GO" id="GO:0000977">
    <property type="term" value="F:RNA polymerase II transcription regulatory region sequence-specific DNA binding"/>
    <property type="evidence" value="ECO:0007669"/>
    <property type="project" value="TreeGrafter"/>
</dbReference>
<dbReference type="Proteomes" id="UP000824540">
    <property type="component" value="Unassembled WGS sequence"/>
</dbReference>
<evidence type="ECO:0000256" key="1">
    <source>
        <dbReference type="ARBA" id="ARBA00004123"/>
    </source>
</evidence>
<dbReference type="SMART" id="SM00389">
    <property type="entry name" value="HOX"/>
    <property type="match status" value="1"/>
</dbReference>
<dbReference type="SUPFAM" id="SSF46689">
    <property type="entry name" value="Homeodomain-like"/>
    <property type="match status" value="1"/>
</dbReference>
<dbReference type="Gene3D" id="1.10.10.60">
    <property type="entry name" value="Homeodomain-like"/>
    <property type="match status" value="1"/>
</dbReference>
<keyword evidence="2 3" id="KW-0371">Homeobox</keyword>
<dbReference type="FunFam" id="1.10.10.60:FF:000710">
    <property type="entry name" value="Paired box 7a"/>
    <property type="match status" value="1"/>
</dbReference>
<reference evidence="6" key="1">
    <citation type="thesis" date="2021" institute="BYU ScholarsArchive" country="Provo, UT, USA">
        <title>Applications of and Algorithms for Genome Assembly and Genomic Analyses with an Emphasis on Marine Teleosts.</title>
        <authorList>
            <person name="Pickett B.D."/>
        </authorList>
    </citation>
    <scope>NUCLEOTIDE SEQUENCE</scope>
    <source>
        <strain evidence="6">HI-2016</strain>
    </source>
</reference>
<feature type="DNA-binding region" description="Homeobox" evidence="2">
    <location>
        <begin position="332"/>
        <end position="422"/>
    </location>
</feature>
<dbReference type="InterPro" id="IPR050649">
    <property type="entry name" value="Paired_Homeobox_TFs"/>
</dbReference>
<comment type="subcellular location">
    <subcellularLocation>
        <location evidence="1 2 3">Nucleus</location>
    </subcellularLocation>
</comment>
<feature type="region of interest" description="Disordered" evidence="4">
    <location>
        <begin position="183"/>
        <end position="211"/>
    </location>
</feature>